<dbReference type="InterPro" id="IPR009057">
    <property type="entry name" value="Homeodomain-like_sf"/>
</dbReference>
<dbReference type="EMBL" id="CZKA01000037">
    <property type="protein sequence ID" value="CUR57434.1"/>
    <property type="molecule type" value="Genomic_DNA"/>
</dbReference>
<dbReference type="AlphaFoldDB" id="A0A2P2C5Z8"/>
<dbReference type="GO" id="GO:0003700">
    <property type="term" value="F:DNA-binding transcription factor activity"/>
    <property type="evidence" value="ECO:0007669"/>
    <property type="project" value="TreeGrafter"/>
</dbReference>
<proteinExistence type="predicted"/>
<accession>A0A2P2C5Z8</accession>
<organism evidence="5">
    <name type="scientific">metagenome</name>
    <dbReference type="NCBI Taxonomy" id="256318"/>
    <lineage>
        <taxon>unclassified sequences</taxon>
        <taxon>metagenomes</taxon>
    </lineage>
</organism>
<dbReference type="PROSITE" id="PS50977">
    <property type="entry name" value="HTH_TETR_2"/>
    <property type="match status" value="1"/>
</dbReference>
<name>A0A2P2C5Z8_9ZZZZ</name>
<reference evidence="5" key="1">
    <citation type="submission" date="2015-08" db="EMBL/GenBank/DDBJ databases">
        <authorList>
            <person name="Babu N.S."/>
            <person name="Beckwith C.J."/>
            <person name="Beseler K.G."/>
            <person name="Brison A."/>
            <person name="Carone J.V."/>
            <person name="Caskin T.P."/>
            <person name="Diamond M."/>
            <person name="Durham M.E."/>
            <person name="Foxe J.M."/>
            <person name="Go M."/>
            <person name="Henderson B.A."/>
            <person name="Jones I.B."/>
            <person name="McGettigan J.A."/>
            <person name="Micheletti S.J."/>
            <person name="Nasrallah M.E."/>
            <person name="Ortiz D."/>
            <person name="Piller C.R."/>
            <person name="Privatt S.R."/>
            <person name="Schneider S.L."/>
            <person name="Sharp S."/>
            <person name="Smith T.C."/>
            <person name="Stanton J.D."/>
            <person name="Ullery H.E."/>
            <person name="Wilson R.J."/>
            <person name="Serrano M.G."/>
            <person name="Buck G."/>
            <person name="Lee V."/>
            <person name="Wang Y."/>
            <person name="Carvalho R."/>
            <person name="Voegtly L."/>
            <person name="Shi R."/>
            <person name="Duckworth R."/>
            <person name="Johnson A."/>
            <person name="Loviza R."/>
            <person name="Walstead R."/>
            <person name="Shah Z."/>
            <person name="Kiflezghi M."/>
            <person name="Wade K."/>
            <person name="Ball S.L."/>
            <person name="Bradley K.W."/>
            <person name="Asai D.J."/>
            <person name="Bowman C.A."/>
            <person name="Russell D.A."/>
            <person name="Pope W.H."/>
            <person name="Jacobs-Sera D."/>
            <person name="Hendrix R.W."/>
            <person name="Hatfull G.F."/>
        </authorList>
    </citation>
    <scope>NUCLEOTIDE SEQUENCE</scope>
</reference>
<evidence type="ECO:0000256" key="2">
    <source>
        <dbReference type="ARBA" id="ARBA00023125"/>
    </source>
</evidence>
<keyword evidence="3" id="KW-0804">Transcription</keyword>
<dbReference type="Gene3D" id="1.10.357.10">
    <property type="entry name" value="Tetracycline Repressor, domain 2"/>
    <property type="match status" value="1"/>
</dbReference>
<gene>
    <name evidence="5" type="ORF">NOCA2420015</name>
</gene>
<keyword evidence="1" id="KW-0805">Transcription regulation</keyword>
<sequence>MRTRATPMPPDERKRAIVAAALPLLREHGRETTTRQIAEAAGIAEGTIFRVFATKDDLFAEVLAQAFDPAEFLVELEGVDPALPLRERLLALTEVMQRRFVGIFSLMTTMAMQGPPKHHRGEEAEAWRRRTHDVMISLIAPDADAFRVPVEDVSRALRLLTFSGSHPHISEQRLMTPDEIVDVVLHGTCTKDSSC</sequence>
<dbReference type="SUPFAM" id="SSF46689">
    <property type="entry name" value="Homeodomain-like"/>
    <property type="match status" value="1"/>
</dbReference>
<evidence type="ECO:0000256" key="1">
    <source>
        <dbReference type="ARBA" id="ARBA00023015"/>
    </source>
</evidence>
<protein>
    <submittedName>
        <fullName evidence="5">Regulatory protein, TetR</fullName>
    </submittedName>
</protein>
<dbReference type="PANTHER" id="PTHR30055:SF234">
    <property type="entry name" value="HTH-TYPE TRANSCRIPTIONAL REGULATOR BETI"/>
    <property type="match status" value="1"/>
</dbReference>
<dbReference type="PRINTS" id="PR00455">
    <property type="entry name" value="HTHTETR"/>
</dbReference>
<evidence type="ECO:0000313" key="5">
    <source>
        <dbReference type="EMBL" id="CUR57434.1"/>
    </source>
</evidence>
<dbReference type="PANTHER" id="PTHR30055">
    <property type="entry name" value="HTH-TYPE TRANSCRIPTIONAL REGULATOR RUTR"/>
    <property type="match status" value="1"/>
</dbReference>
<dbReference type="InterPro" id="IPR001647">
    <property type="entry name" value="HTH_TetR"/>
</dbReference>
<evidence type="ECO:0000256" key="3">
    <source>
        <dbReference type="ARBA" id="ARBA00023163"/>
    </source>
</evidence>
<feature type="domain" description="HTH tetR-type" evidence="4">
    <location>
        <begin position="11"/>
        <end position="70"/>
    </location>
</feature>
<dbReference type="InterPro" id="IPR050109">
    <property type="entry name" value="HTH-type_TetR-like_transc_reg"/>
</dbReference>
<dbReference type="Pfam" id="PF00440">
    <property type="entry name" value="TetR_N"/>
    <property type="match status" value="1"/>
</dbReference>
<dbReference type="GO" id="GO:0000976">
    <property type="term" value="F:transcription cis-regulatory region binding"/>
    <property type="evidence" value="ECO:0007669"/>
    <property type="project" value="TreeGrafter"/>
</dbReference>
<keyword evidence="2" id="KW-0238">DNA-binding</keyword>
<evidence type="ECO:0000259" key="4">
    <source>
        <dbReference type="PROSITE" id="PS50977"/>
    </source>
</evidence>